<feature type="domain" description="DUF6606" evidence="10">
    <location>
        <begin position="40"/>
        <end position="314"/>
    </location>
</feature>
<organism evidence="11 12">
    <name type="scientific">Fusarium sporotrichioides</name>
    <dbReference type="NCBI Taxonomy" id="5514"/>
    <lineage>
        <taxon>Eukaryota</taxon>
        <taxon>Fungi</taxon>
        <taxon>Dikarya</taxon>
        <taxon>Ascomycota</taxon>
        <taxon>Pezizomycotina</taxon>
        <taxon>Sordariomycetes</taxon>
        <taxon>Hypocreomycetidae</taxon>
        <taxon>Hypocreales</taxon>
        <taxon>Nectriaceae</taxon>
        <taxon>Fusarium</taxon>
    </lineage>
</organism>
<dbReference type="Proteomes" id="UP000266152">
    <property type="component" value="Unassembled WGS sequence"/>
</dbReference>
<dbReference type="STRING" id="5514.A0A395SPD0"/>
<evidence type="ECO:0000256" key="4">
    <source>
        <dbReference type="ARBA" id="ARBA00022786"/>
    </source>
</evidence>
<dbReference type="Pfam" id="PF12359">
    <property type="entry name" value="DUF3645"/>
    <property type="match status" value="1"/>
</dbReference>
<dbReference type="GO" id="GO:0004843">
    <property type="term" value="F:cysteine-type deubiquitinase activity"/>
    <property type="evidence" value="ECO:0007669"/>
    <property type="project" value="UniProtKB-EC"/>
</dbReference>
<accession>A0A395SPD0</accession>
<feature type="domain" description="DUF3645" evidence="9">
    <location>
        <begin position="2457"/>
        <end position="2489"/>
    </location>
</feature>
<keyword evidence="12" id="KW-1185">Reference proteome</keyword>
<feature type="domain" description="DUF3638" evidence="8">
    <location>
        <begin position="2113"/>
        <end position="2336"/>
    </location>
</feature>
<name>A0A395SPD0_FUSSP</name>
<evidence type="ECO:0000256" key="6">
    <source>
        <dbReference type="ARBA" id="ARBA00022807"/>
    </source>
</evidence>
<dbReference type="PANTHER" id="PTHR13367:SF32">
    <property type="entry name" value="DUF6606 DOMAIN-CONTAINING PROTEIN"/>
    <property type="match status" value="1"/>
</dbReference>
<comment type="catalytic activity">
    <reaction evidence="1">
        <text>Thiol-dependent hydrolysis of ester, thioester, amide, peptide and isopeptide bonds formed by the C-terminal Gly of ubiquitin (a 76-residue protein attached to proteins as an intracellular targeting signal).</text>
        <dbReference type="EC" id="3.4.19.12"/>
    </reaction>
</comment>
<evidence type="ECO:0000256" key="2">
    <source>
        <dbReference type="ARBA" id="ARBA00012759"/>
    </source>
</evidence>
<dbReference type="EC" id="3.4.19.12" evidence="2"/>
<evidence type="ECO:0000256" key="5">
    <source>
        <dbReference type="ARBA" id="ARBA00022801"/>
    </source>
</evidence>
<sequence length="3289" mass="373567">MAARLKSQLLSTQNGAQARRPQAGKANGQQERSLPLDEALYNHLVLPPHLPHRQDPNLNDIENALTERLLSSVKHLQSLPNNEHSASIWESVRRGLDTTRNIHIGGHVDRTTLARELNDLGESDFLVVYASSQNCALYIRRSKDPVLGASVVFEAFESSARNEDILATDNALQWDFPGCAVAVPLDTFREKGFVSHLANFLDNASCETLSEFSAHALKAGTLMPEYRNASEPALISSMLMGILQQNGRRLAPTLLQKMVRDDVLWKNADKPWKRLPYWLVLRVTISRYLAQRLGGEVGRIEYKFLLLHLLSEFLSHVQRINIGIDRLEFLKKKICRRLVKLDLDRERAQDPLATDRVEYLFSRLSPGIQNAVSKATQLIEVSWKQQKLAMTKTIPILPKQATFEDAKVDLKITGQYLYEIWQGFSRPVMIFELNQHNTVSVAEAAKQHLSSFAREHFKLIQKEMAHNEFCDDCSFPPRIMIEKASTFIKEYLTQTSVYADMPELKSTMILNIMDLWVTMDKAACSLYPILGEFHPLFRPEMIDVLLLPTVGEMKRLQRVQFYLQDRIASCKGSTVSIFDDPARGSFAHRFYDSSEMSDEMKDLHESIETWATSVRTNKENEWRTKTEEYARLSKSVDESTCLYLVNDNDPFAQPVHDDRECRRCFLKRKMNRMQIQAYEHPLPSDPFVTKAVIFELLCPQTLATYRDITWTIMSHLAMPAEEGIVPKCWAREYQQLYQFANNSSMSCSLASVTKPFLITHYATLRFPVEWDDGRSGVCRPNGLKLTYCDGRSKRWPSRRGHLSFLQHVKLQIPRSPQSTFSQIIQDTSAKSVYGASSYEIMATASRCPQGINVHEYLAFQTVASGKSRRWLSILTELASTNLNFSNEATVMLLCHLAIQCGPLDNTGSAFRLIHEVFRDPNFCMRFLEQLSFRLDSLSANWRETHLMELIITFTIRMLDFAWEANIASIANEVVCLLLRARATCVRWFKLLRIESYKFVDAETAQRFQQYALWAAILCKRTFTPLVHGPLRLDGTALEIYIQSSIMLNDNLVVKLKALPQVLQHAIIRDIRLSYHLSKLVSESILQNPDSFRLSLQEMWPEEEGCARTFNELKLEPEAPCWISCRTRAGEACDVVEQTVFYNYVQGTLLVDGRPMGKLPQDPNHAVVLEELFGNQSLLTFPSNRRGMQYVLCVSPFDYQVHVGYSKTKELLVRAFRKQYSLQLIPREVFRNGIHSDLPGPLVDDCFHWLNLRNGEVLITRKTKPWPDNDFRSFVLSIQDSTCTRKRLYKGKPAKDYVINTYSPLFNRVTRILDSFEDRDQILVYQPEGRNLTVELRRLNLTFHTNRNRLLQSPQLQCQIDENQDAGTWYGLRSKLVCTSLTNPMHRSILVPLGHLVAQSDGCHVTVRTRATGKYGRFNINTTLGRVDCAPEPTLVFTKALLHACTSFLLPDPLTGRTGTEEAIQWLQAGISQPWTPLTPPSMAVLRRIAQLTPQRVYYPQELQVMRTDYWIDELPLRLQSSAFRPIVDRILEGSATLAIFGAKDQAAIEQPDLPPAGEPHLHTRVMLRQEAVERCLESASSRTQPANRLYVSRDRPTVNNIMHRNVLEVVNLIRQWPESFKTTDALAQILSQGGTIGGFIAPLEATSLNEKLKVGILQSWGPLVRFAREAAADRYKLMYLLGPMSFHLDANMPLLRTLVAFAVFTDLTDLQLPQWEEFEHFQPNQTPQLDYVLQLLKPYEVAPAESVAAGLGQYSSGKVLRKLQIERAKHESKVEEDCKFFVNHLLSQWPCLEPTVSGLERSLLIDIGPALEAIRPEWRRLFMNRDLVEHVKDVQAILDRRSLDDRYEPPPVPSSEDVYTVRIRGGELVDLRQLLAKPYSIVKAAAEANPTLTECHGSTDRPFLSENDFSQRFGNFGWKSNRVAGAGSGVNIRRYGIAKTGKELFPTDRQVTESAARLRTIAQRLGSSKSAVRRRYADDFQQSLNAFERFDTSQRFTGVMQTQDAAILLSSKNIEEGFYAISSALNVPTHVCSQRRIFWLKAGNLWPIVTKSTLLSCLGSVASQGSHFGSGMKKALLNMGINITKYQREVRLHDLALKKTSGRYHEEDSNKGHSNWSPEEYPDWLLLEIESDMMIRPVQIDVALATIAPESKSNSVLQMNMGQGKTSCIIPMAAAALANKKQLVRIIVPKALLQQTAQLLQARLGGILGRGIRHVPFSRRTPTTEKNIRAYHSLHLEMLKSAGVMICQPEHHMSFMLSGRQRLLDEQPQQAGPMIKVHDWLSRVSRDILDESDYTLAVRTQLIYPSGSQTTVDGHPHRWLVAEAVLRLVDNHLYDLSNVFPHSISVIRREGGGFPFVFFLRQDVEDELVRRLTADICRGAGGIIPLTEQAMPARDRVAVKEFVSSARPRPTSIKLVRDLSPDKPSLKQTIYLLRGLLVNRILMMTLKKRWNVEYGLHPQRDPIAVPFHAKGVPSDQSEWGHPDVAILFTCLAFYYDGVNLSQLRQSLEHILKSDDPSTEYDTWTSSTENFPPSLKAWNSINVDDEMQLWEIWEVVRYNGVVVDYFLNNFVFPRHAKQFEVKLQSNGWDIPLSSLGIASNNPKSSTDKPLSTGFSGTNDNRTMLPLNIEQQDLNSLHHTSAEVLTYLLHPRNRRCILPQDVQKSNPGRASEIDLLNCLKWMSIRILIDAGAQILEMDNITLVGQWLKIDHHALAGLYFDEENKPWILTKEGRRTPLIASPFADDLSNCLIYLDEAHTRGTDLRLPPGAKGALTLRLGQTKDHTVQAAMRLRQLGTTQSISFFIPPEVHQSIADLQGITMHASIDSADVIQWLLDNTCDQIEQLQPLYYSQGMDYCRRMQAALDHSRFSTDKAERKAYVQAIKQDEKQSLQSLYEPKTKSRLPGMQTSNNEILKGFILELNARRKTFQDTGKAVHASALQEVEQEREVAFEVESVRQVKKPQHHAALSFPGLNASLEAFIRTGRLPTDNNYFVHVSRAIARTGIGRKFKVQSGATKSKLFETVEFGRTIKPHGDLSMDNFLRPVNWVLWSPVADIAVIIIPEEAEALIPLMRDLNVNVNTHLLVYSAPITRKMLQFNDMNFHSIPPLPSSWKAPIWLQIELGIYSGRLYFEWEEYLSMCALLGIQEATAENGAETDGERPEDEVNLEDGELSIPTACEQKQLVQTPLTFLQEWLAVRRRGQDFAHSPMGYVSQGKRLQQDHIFFEQAEHVSIECNDTMAPLPISVPTGRHEHQDDGEDGVDDMGANEACSDSSDDEIEYDESEYGSTSSSD</sequence>
<keyword evidence="4" id="KW-0833">Ubl conjugation pathway</keyword>
<keyword evidence="5" id="KW-0378">Hydrolase</keyword>
<evidence type="ECO:0000259" key="8">
    <source>
        <dbReference type="Pfam" id="PF12340"/>
    </source>
</evidence>
<dbReference type="EMBL" id="PXOF01000023">
    <property type="protein sequence ID" value="RGP74226.1"/>
    <property type="molecule type" value="Genomic_DNA"/>
</dbReference>
<evidence type="ECO:0000313" key="11">
    <source>
        <dbReference type="EMBL" id="RGP74226.1"/>
    </source>
</evidence>
<dbReference type="Pfam" id="PF20255">
    <property type="entry name" value="DUF6606"/>
    <property type="match status" value="1"/>
</dbReference>
<dbReference type="InterPro" id="IPR046541">
    <property type="entry name" value="DUF6606"/>
</dbReference>
<dbReference type="InterPro" id="IPR027417">
    <property type="entry name" value="P-loop_NTPase"/>
</dbReference>
<dbReference type="InterPro" id="IPR051346">
    <property type="entry name" value="OTU_Deubiquitinase"/>
</dbReference>
<dbReference type="Pfam" id="PF12340">
    <property type="entry name" value="DUF3638"/>
    <property type="match status" value="1"/>
</dbReference>
<evidence type="ECO:0000256" key="3">
    <source>
        <dbReference type="ARBA" id="ARBA00022670"/>
    </source>
</evidence>
<proteinExistence type="predicted"/>
<dbReference type="Gene3D" id="3.40.50.300">
    <property type="entry name" value="P-loop containing nucleotide triphosphate hydrolases"/>
    <property type="match status" value="1"/>
</dbReference>
<dbReference type="PANTHER" id="PTHR13367">
    <property type="entry name" value="UBIQUITIN THIOESTERASE"/>
    <property type="match status" value="1"/>
</dbReference>
<feature type="region of interest" description="Disordered" evidence="7">
    <location>
        <begin position="3239"/>
        <end position="3289"/>
    </location>
</feature>
<evidence type="ECO:0000259" key="9">
    <source>
        <dbReference type="Pfam" id="PF12359"/>
    </source>
</evidence>
<feature type="compositionally biased region" description="Acidic residues" evidence="7">
    <location>
        <begin position="3270"/>
        <end position="3281"/>
    </location>
</feature>
<dbReference type="SUPFAM" id="SSF52540">
    <property type="entry name" value="P-loop containing nucleoside triphosphate hydrolases"/>
    <property type="match status" value="1"/>
</dbReference>
<evidence type="ECO:0000313" key="12">
    <source>
        <dbReference type="Proteomes" id="UP000266152"/>
    </source>
</evidence>
<protein>
    <recommendedName>
        <fullName evidence="2">ubiquitinyl hydrolase 1</fullName>
        <ecNumber evidence="2">3.4.19.12</ecNumber>
    </recommendedName>
</protein>
<feature type="region of interest" description="Disordered" evidence="7">
    <location>
        <begin position="1"/>
        <end position="32"/>
    </location>
</feature>
<evidence type="ECO:0000256" key="1">
    <source>
        <dbReference type="ARBA" id="ARBA00000707"/>
    </source>
</evidence>
<gene>
    <name evidence="11" type="ORF">FSPOR_1921</name>
</gene>
<comment type="caution">
    <text evidence="11">The sequence shown here is derived from an EMBL/GenBank/DDBJ whole genome shotgun (WGS) entry which is preliminary data.</text>
</comment>
<evidence type="ECO:0000259" key="10">
    <source>
        <dbReference type="Pfam" id="PF20255"/>
    </source>
</evidence>
<reference evidence="11 12" key="1">
    <citation type="journal article" date="2018" name="PLoS Pathog.">
        <title>Evolution of structural diversity of trichothecenes, a family of toxins produced by plant pathogenic and entomopathogenic fungi.</title>
        <authorList>
            <person name="Proctor R.H."/>
            <person name="McCormick S.P."/>
            <person name="Kim H.S."/>
            <person name="Cardoza R.E."/>
            <person name="Stanley A.M."/>
            <person name="Lindo L."/>
            <person name="Kelly A."/>
            <person name="Brown D.W."/>
            <person name="Lee T."/>
            <person name="Vaughan M.M."/>
            <person name="Alexander N.J."/>
            <person name="Busman M."/>
            <person name="Gutierrez S."/>
        </authorList>
    </citation>
    <scope>NUCLEOTIDE SEQUENCE [LARGE SCALE GENOMIC DNA]</scope>
    <source>
        <strain evidence="11 12">NRRL 3299</strain>
    </source>
</reference>
<dbReference type="GO" id="GO:0006508">
    <property type="term" value="P:proteolysis"/>
    <property type="evidence" value="ECO:0007669"/>
    <property type="project" value="UniProtKB-KW"/>
</dbReference>
<dbReference type="InterPro" id="IPR022099">
    <property type="entry name" value="DUF3638"/>
</dbReference>
<keyword evidence="6" id="KW-0788">Thiol protease</keyword>
<dbReference type="InterPro" id="IPR022105">
    <property type="entry name" value="DUF3645"/>
</dbReference>
<evidence type="ECO:0000256" key="7">
    <source>
        <dbReference type="SAM" id="MobiDB-lite"/>
    </source>
</evidence>
<keyword evidence="3" id="KW-0645">Protease</keyword>